<protein>
    <submittedName>
        <fullName evidence="1">Uncharacterized protein</fullName>
    </submittedName>
</protein>
<sequence length="111" mass="12625">MRVKFNPSRSWTSGVFCAISRQTAKRASRDEAYYHNRNFLNPEPQTVTYFPGILGSNLLVSPVCEMDGTRLLCERRVTSICKSLVTQSEEHSRLNRSSFFSGNGQCENSRL</sequence>
<gene>
    <name evidence="1" type="ORF">NTJ_06178</name>
</gene>
<dbReference type="Proteomes" id="UP001307889">
    <property type="component" value="Chromosome 4"/>
</dbReference>
<keyword evidence="2" id="KW-1185">Reference proteome</keyword>
<dbReference type="EMBL" id="AP028912">
    <property type="protein sequence ID" value="BES93369.1"/>
    <property type="molecule type" value="Genomic_DNA"/>
</dbReference>
<name>A0ABN7AM98_9HEMI</name>
<proteinExistence type="predicted"/>
<accession>A0ABN7AM98</accession>
<organism evidence="1 2">
    <name type="scientific">Nesidiocoris tenuis</name>
    <dbReference type="NCBI Taxonomy" id="355587"/>
    <lineage>
        <taxon>Eukaryota</taxon>
        <taxon>Metazoa</taxon>
        <taxon>Ecdysozoa</taxon>
        <taxon>Arthropoda</taxon>
        <taxon>Hexapoda</taxon>
        <taxon>Insecta</taxon>
        <taxon>Pterygota</taxon>
        <taxon>Neoptera</taxon>
        <taxon>Paraneoptera</taxon>
        <taxon>Hemiptera</taxon>
        <taxon>Heteroptera</taxon>
        <taxon>Panheteroptera</taxon>
        <taxon>Cimicomorpha</taxon>
        <taxon>Miridae</taxon>
        <taxon>Dicyphina</taxon>
        <taxon>Nesidiocoris</taxon>
    </lineage>
</organism>
<evidence type="ECO:0000313" key="2">
    <source>
        <dbReference type="Proteomes" id="UP001307889"/>
    </source>
</evidence>
<evidence type="ECO:0000313" key="1">
    <source>
        <dbReference type="EMBL" id="BES93369.1"/>
    </source>
</evidence>
<reference evidence="1 2" key="1">
    <citation type="submission" date="2023-09" db="EMBL/GenBank/DDBJ databases">
        <title>Nesidiocoris tenuis whole genome shotgun sequence.</title>
        <authorList>
            <person name="Shibata T."/>
            <person name="Shimoda M."/>
            <person name="Kobayashi T."/>
            <person name="Uehara T."/>
        </authorList>
    </citation>
    <scope>NUCLEOTIDE SEQUENCE [LARGE SCALE GENOMIC DNA]</scope>
    <source>
        <strain evidence="1 2">Japan</strain>
    </source>
</reference>